<dbReference type="GO" id="GO:0051996">
    <property type="term" value="F:squalene synthase [NAD(P)H] activity"/>
    <property type="evidence" value="ECO:0007669"/>
    <property type="project" value="InterPro"/>
</dbReference>
<evidence type="ECO:0000313" key="2">
    <source>
        <dbReference type="EMBL" id="OEL12372.1"/>
    </source>
</evidence>
<dbReference type="KEGG" id="cnr:EB819_06260"/>
<accession>A0A1E5UHK2</accession>
<evidence type="ECO:0000256" key="1">
    <source>
        <dbReference type="ARBA" id="ARBA00022679"/>
    </source>
</evidence>
<dbReference type="PANTHER" id="PTHR31480">
    <property type="entry name" value="BIFUNCTIONAL LYCOPENE CYCLASE/PHYTOENE SYNTHASE"/>
    <property type="match status" value="1"/>
</dbReference>
<keyword evidence="1" id="KW-0808">Transferase</keyword>
<dbReference type="SFLD" id="SFLDS00005">
    <property type="entry name" value="Isoprenoid_Synthase_Type_I"/>
    <property type="match status" value="1"/>
</dbReference>
<dbReference type="SUPFAM" id="SSF48576">
    <property type="entry name" value="Terpenoid synthases"/>
    <property type="match status" value="1"/>
</dbReference>
<dbReference type="AlphaFoldDB" id="A0A1E5UHK2"/>
<dbReference type="RefSeq" id="WP_069796628.1">
    <property type="nucleotide sequence ID" value="NZ_CP034157.1"/>
</dbReference>
<dbReference type="GO" id="GO:0004311">
    <property type="term" value="F:geranylgeranyl diphosphate synthase activity"/>
    <property type="evidence" value="ECO:0007669"/>
    <property type="project" value="InterPro"/>
</dbReference>
<gene>
    <name evidence="2" type="ORF">BHF72_1126</name>
</gene>
<dbReference type="Gene3D" id="1.10.600.10">
    <property type="entry name" value="Farnesyl Diphosphate Synthase"/>
    <property type="match status" value="1"/>
</dbReference>
<comment type="caution">
    <text evidence="2">The sequence shown here is derived from an EMBL/GenBank/DDBJ whole genome shotgun (WGS) entry which is preliminary data.</text>
</comment>
<dbReference type="SFLD" id="SFLDG01212">
    <property type="entry name" value="Phytoene_synthase_like"/>
    <property type="match status" value="1"/>
</dbReference>
<dbReference type="STRING" id="237258.SAMN04489756_10293"/>
<reference evidence="2 3" key="1">
    <citation type="submission" date="2016-09" db="EMBL/GenBank/DDBJ databases">
        <authorList>
            <person name="Capua I."/>
            <person name="De Benedictis P."/>
            <person name="Joannis T."/>
            <person name="Lombin L.H."/>
            <person name="Cattoli G."/>
        </authorList>
    </citation>
    <scope>NUCLEOTIDE SEQUENCE [LARGE SCALE GENOMIC DNA]</scope>
    <source>
        <strain evidence="2 3">NRS-1</strain>
    </source>
</reference>
<dbReference type="SFLD" id="SFLDG01018">
    <property type="entry name" value="Squalene/Phytoene_Synthase_Lik"/>
    <property type="match status" value="1"/>
</dbReference>
<dbReference type="InterPro" id="IPR033904">
    <property type="entry name" value="Trans_IPPS_HH"/>
</dbReference>
<dbReference type="InterPro" id="IPR008949">
    <property type="entry name" value="Isoprenoid_synthase_dom_sf"/>
</dbReference>
<dbReference type="InterPro" id="IPR019845">
    <property type="entry name" value="Squalene/phytoene_synthase_CS"/>
</dbReference>
<protein>
    <submittedName>
        <fullName evidence="2">Squalene/phytoene synthase family protein</fullName>
    </submittedName>
</protein>
<dbReference type="Proteomes" id="UP000095601">
    <property type="component" value="Unassembled WGS sequence"/>
</dbReference>
<dbReference type="CDD" id="cd00683">
    <property type="entry name" value="Trans_IPPS_HH"/>
    <property type="match status" value="1"/>
</dbReference>
<evidence type="ECO:0000313" key="3">
    <source>
        <dbReference type="Proteomes" id="UP000095601"/>
    </source>
</evidence>
<dbReference type="Pfam" id="PF00494">
    <property type="entry name" value="SQS_PSY"/>
    <property type="match status" value="1"/>
</dbReference>
<dbReference type="EMBL" id="MKGI01000005">
    <property type="protein sequence ID" value="OEL12372.1"/>
    <property type="molecule type" value="Genomic_DNA"/>
</dbReference>
<dbReference type="InterPro" id="IPR002060">
    <property type="entry name" value="Squ/phyt_synthse"/>
</dbReference>
<sequence>MNNFQIFNHISGLTSKMVTEKYSTSFSRASTLFKPEIRQHIYNIYGFVRFADEIVDTFHDYDKAKLLDEFEKNYRDALDNGISLNPILHSFCTTQREKNIPQHLVDAFLHSMRMDLGDIKDLNDEKYNEYIYGSAEVVGLMCLKVFVDGNEEEYQKLKPFAQSLGAAFQKINFLRDISADYTDLGRTYFPNVNFRNFSQQDKLEIEKDIAKDFEHSLIGIKMLPMSSRLAVFMAYKYYTNLFKKIKKCKPEILMHKRISVSNARKVYLFGEMILFKNLNFVR</sequence>
<dbReference type="OrthoDB" id="9787280at2"/>
<dbReference type="PATRIC" id="fig|237258.4.peg.2132"/>
<dbReference type="PROSITE" id="PS01045">
    <property type="entry name" value="SQUALEN_PHYTOEN_SYN_2"/>
    <property type="match status" value="1"/>
</dbReference>
<organism evidence="2 3">
    <name type="scientific">Cloacibacterium normanense</name>
    <dbReference type="NCBI Taxonomy" id="237258"/>
    <lineage>
        <taxon>Bacteria</taxon>
        <taxon>Pseudomonadati</taxon>
        <taxon>Bacteroidota</taxon>
        <taxon>Flavobacteriia</taxon>
        <taxon>Flavobacteriales</taxon>
        <taxon>Weeksellaceae</taxon>
    </lineage>
</organism>
<name>A0A1E5UHK2_9FLAO</name>
<keyword evidence="3" id="KW-1185">Reference proteome</keyword>
<dbReference type="InterPro" id="IPR044843">
    <property type="entry name" value="Trans_IPPS_bact-type"/>
</dbReference>
<dbReference type="GO" id="GO:0016117">
    <property type="term" value="P:carotenoid biosynthetic process"/>
    <property type="evidence" value="ECO:0007669"/>
    <property type="project" value="UniProtKB-ARBA"/>
</dbReference>
<proteinExistence type="predicted"/>